<dbReference type="InterPro" id="IPR050667">
    <property type="entry name" value="PPR-containing_protein"/>
</dbReference>
<feature type="compositionally biased region" description="Acidic residues" evidence="2">
    <location>
        <begin position="507"/>
        <end position="519"/>
    </location>
</feature>
<name>A0A8J4PVE0_9MYCE</name>
<dbReference type="PANTHER" id="PTHR47939:SF1">
    <property type="entry name" value="OS04G0684500 PROTEIN"/>
    <property type="match status" value="1"/>
</dbReference>
<dbReference type="EMBL" id="AJWJ01000149">
    <property type="protein sequence ID" value="KAF2074392.1"/>
    <property type="molecule type" value="Genomic_DNA"/>
</dbReference>
<proteinExistence type="predicted"/>
<sequence>MNLNLLKRLFSIHSSHSNSVSLFSHRLYTTSNSNNNNKKGINDQVKEKKEQLKQYVDHLKHEREMQDIQEFLGHGNREEDGDDDDDHYSKHISNKSWLPKKKYRFPQTNIRLYKKINSNSIKSFLLKDFKSYYLLNSHSSNSSNNKQRNIFDFGKGNTIVDKNFEKGQKEKEGKVRAEYLENKRNDYYRALQQHTRNQYKWYINKQARHLKQNRERVMLLANSKTVYNRVDPFENYFNVERLDKVIDDYIDNIEKEQEEKYIEKYKTLNEFDQYHYNYPSLTEEVNQDQDEDQDTDDGVDTIQLNYNIQYRDRVDLHLYSLFLYHHNNMYKEVFPMIYDNLQSLILDYQDKLLINESIEKEDFLEIVSMADETSESVFRRSNRVYNYFFKQLADKKKRIKFFQALESQEFNCELESQDYKKIVQALLEMRQFDSAEMVTQNMLDNRIFIDNDIFIAYLEYYRKDPELGQDNKQIFDAFVYQLKSLSTHYKDGLEYHKEKEFDKEVENQDQEEEDEDEEDNIAIRDQVLFEDILVYCYKNRLMEVGEQIEDFMEQEGIYPNMEIFNAKVKLKALEGEEISQRFLNDFSLVLGKKFKGNSHTFISMLHYELIKNKNPYAALSLLKEYKKKWSLKMNSFIYNQLIYGLARINDLPNALKYYSSWKKLGESKTVTEAYLQQKSAMMNESIILYCMAYYDHDPNSIIEFIKSNSIQITTPILDLIIYGYLIENKFRLEKYNSSNKKSTGSNSTDHLIVILDYLVFEQTKQPLDLSTIQFISSKLKSLKTSIKIQPTLKENLKKLKNLLTFKD</sequence>
<dbReference type="Gene3D" id="1.25.40.10">
    <property type="entry name" value="Tetratricopeptide repeat domain"/>
    <property type="match status" value="1"/>
</dbReference>
<feature type="region of interest" description="Disordered" evidence="2">
    <location>
        <begin position="500"/>
        <end position="519"/>
    </location>
</feature>
<reference evidence="3" key="1">
    <citation type="submission" date="2020-01" db="EMBL/GenBank/DDBJ databases">
        <title>Development of genomics and gene disruption for Polysphondylium violaceum indicates a role for the polyketide synthase stlB in stalk morphogenesis.</title>
        <authorList>
            <person name="Narita B."/>
            <person name="Kawabe Y."/>
            <person name="Kin K."/>
            <person name="Saito T."/>
            <person name="Gibbs R."/>
            <person name="Kuspa A."/>
            <person name="Muzny D."/>
            <person name="Queller D."/>
            <person name="Richards S."/>
            <person name="Strassman J."/>
            <person name="Sucgang R."/>
            <person name="Worley K."/>
            <person name="Schaap P."/>
        </authorList>
    </citation>
    <scope>NUCLEOTIDE SEQUENCE</scope>
    <source>
        <strain evidence="3">QSvi11</strain>
    </source>
</reference>
<evidence type="ECO:0000256" key="1">
    <source>
        <dbReference type="SAM" id="Coils"/>
    </source>
</evidence>
<evidence type="ECO:0000313" key="4">
    <source>
        <dbReference type="Proteomes" id="UP000695562"/>
    </source>
</evidence>
<feature type="coiled-coil region" evidence="1">
    <location>
        <begin position="38"/>
        <end position="65"/>
    </location>
</feature>
<organism evidence="3 4">
    <name type="scientific">Polysphondylium violaceum</name>
    <dbReference type="NCBI Taxonomy" id="133409"/>
    <lineage>
        <taxon>Eukaryota</taxon>
        <taxon>Amoebozoa</taxon>
        <taxon>Evosea</taxon>
        <taxon>Eumycetozoa</taxon>
        <taxon>Dictyostelia</taxon>
        <taxon>Dictyosteliales</taxon>
        <taxon>Dictyosteliaceae</taxon>
        <taxon>Polysphondylium</taxon>
    </lineage>
</organism>
<dbReference type="InterPro" id="IPR011990">
    <property type="entry name" value="TPR-like_helical_dom_sf"/>
</dbReference>
<comment type="caution">
    <text evidence="3">The sequence shown here is derived from an EMBL/GenBank/DDBJ whole genome shotgun (WGS) entry which is preliminary data.</text>
</comment>
<keyword evidence="1" id="KW-0175">Coiled coil</keyword>
<evidence type="ECO:0000313" key="3">
    <source>
        <dbReference type="EMBL" id="KAF2074392.1"/>
    </source>
</evidence>
<dbReference type="Proteomes" id="UP000695562">
    <property type="component" value="Unassembled WGS sequence"/>
</dbReference>
<dbReference type="PANTHER" id="PTHR47939">
    <property type="entry name" value="MEMBRANE-ASSOCIATED SALT-INDUCIBLE PROTEIN-LIKE"/>
    <property type="match status" value="1"/>
</dbReference>
<evidence type="ECO:0000256" key="2">
    <source>
        <dbReference type="SAM" id="MobiDB-lite"/>
    </source>
</evidence>
<keyword evidence="4" id="KW-1185">Reference proteome</keyword>
<accession>A0A8J4PVE0</accession>
<dbReference type="AlphaFoldDB" id="A0A8J4PVE0"/>
<gene>
    <name evidence="3" type="ORF">CYY_004288</name>
</gene>
<dbReference type="OrthoDB" id="21372at2759"/>
<protein>
    <submittedName>
        <fullName evidence="3">Uncharacterized protein</fullName>
    </submittedName>
</protein>